<name>A0A6G4U4B2_9ACTN</name>
<evidence type="ECO:0000256" key="4">
    <source>
        <dbReference type="ARBA" id="ARBA00022692"/>
    </source>
</evidence>
<organism evidence="9 10">
    <name type="scientific">Streptomyces coryli</name>
    <dbReference type="NCBI Taxonomy" id="1128680"/>
    <lineage>
        <taxon>Bacteria</taxon>
        <taxon>Bacillati</taxon>
        <taxon>Actinomycetota</taxon>
        <taxon>Actinomycetes</taxon>
        <taxon>Kitasatosporales</taxon>
        <taxon>Streptomycetaceae</taxon>
        <taxon>Streptomyces</taxon>
    </lineage>
</organism>
<dbReference type="AlphaFoldDB" id="A0A6G4U4B2"/>
<feature type="transmembrane region" description="Helical" evidence="7">
    <location>
        <begin position="118"/>
        <end position="136"/>
    </location>
</feature>
<dbReference type="RefSeq" id="WP_165239208.1">
    <property type="nucleotide sequence ID" value="NZ_JAAKZV010000084.1"/>
</dbReference>
<feature type="domain" description="EamA" evidence="8">
    <location>
        <begin position="147"/>
        <end position="281"/>
    </location>
</feature>
<protein>
    <submittedName>
        <fullName evidence="9">DMT family transporter</fullName>
    </submittedName>
</protein>
<dbReference type="InterPro" id="IPR000620">
    <property type="entry name" value="EamA_dom"/>
</dbReference>
<reference evidence="9 10" key="1">
    <citation type="submission" date="2020-02" db="EMBL/GenBank/DDBJ databases">
        <title>Whole-genome analyses of novel actinobacteria.</title>
        <authorList>
            <person name="Sahin N."/>
        </authorList>
    </citation>
    <scope>NUCLEOTIDE SEQUENCE [LARGE SCALE GENOMIC DNA]</scope>
    <source>
        <strain evidence="9 10">A7024</strain>
    </source>
</reference>
<evidence type="ECO:0000256" key="6">
    <source>
        <dbReference type="ARBA" id="ARBA00023136"/>
    </source>
</evidence>
<dbReference type="SUPFAM" id="SSF103481">
    <property type="entry name" value="Multidrug resistance efflux transporter EmrE"/>
    <property type="match status" value="2"/>
</dbReference>
<feature type="transmembrane region" description="Helical" evidence="7">
    <location>
        <begin position="240"/>
        <end position="259"/>
    </location>
</feature>
<accession>A0A6G4U4B2</accession>
<comment type="similarity">
    <text evidence="2">Belongs to the EamA transporter family.</text>
</comment>
<dbReference type="PANTHER" id="PTHR42920">
    <property type="entry name" value="OS03G0707200 PROTEIN-RELATED"/>
    <property type="match status" value="1"/>
</dbReference>
<keyword evidence="6 7" id="KW-0472">Membrane</keyword>
<dbReference type="InterPro" id="IPR051258">
    <property type="entry name" value="Diverse_Substrate_Transporter"/>
</dbReference>
<keyword evidence="4 7" id="KW-0812">Transmembrane</keyword>
<evidence type="ECO:0000313" key="9">
    <source>
        <dbReference type="EMBL" id="NGN66127.1"/>
    </source>
</evidence>
<dbReference type="GO" id="GO:0005886">
    <property type="term" value="C:plasma membrane"/>
    <property type="evidence" value="ECO:0007669"/>
    <property type="project" value="UniProtKB-SubCell"/>
</dbReference>
<keyword evidence="5 7" id="KW-1133">Transmembrane helix</keyword>
<evidence type="ECO:0000256" key="7">
    <source>
        <dbReference type="SAM" id="Phobius"/>
    </source>
</evidence>
<evidence type="ECO:0000259" key="8">
    <source>
        <dbReference type="Pfam" id="PF00892"/>
    </source>
</evidence>
<keyword evidence="3" id="KW-1003">Cell membrane</keyword>
<dbReference type="EMBL" id="JAAKZV010000084">
    <property type="protein sequence ID" value="NGN66127.1"/>
    <property type="molecule type" value="Genomic_DNA"/>
</dbReference>
<feature type="transmembrane region" description="Helical" evidence="7">
    <location>
        <begin position="177"/>
        <end position="198"/>
    </location>
</feature>
<feature type="domain" description="EamA" evidence="8">
    <location>
        <begin position="3"/>
        <end position="133"/>
    </location>
</feature>
<dbReference type="Proteomes" id="UP000481583">
    <property type="component" value="Unassembled WGS sequence"/>
</dbReference>
<feature type="transmembrane region" description="Helical" evidence="7">
    <location>
        <begin position="148"/>
        <end position="165"/>
    </location>
</feature>
<evidence type="ECO:0000256" key="3">
    <source>
        <dbReference type="ARBA" id="ARBA00022475"/>
    </source>
</evidence>
<dbReference type="InterPro" id="IPR037185">
    <property type="entry name" value="EmrE-like"/>
</dbReference>
<feature type="transmembrane region" description="Helical" evidence="7">
    <location>
        <begin position="61"/>
        <end position="82"/>
    </location>
</feature>
<proteinExistence type="inferred from homology"/>
<keyword evidence="10" id="KW-1185">Reference proteome</keyword>
<comment type="caution">
    <text evidence="9">The sequence shown here is derived from an EMBL/GenBank/DDBJ whole genome shotgun (WGS) entry which is preliminary data.</text>
</comment>
<dbReference type="Pfam" id="PF00892">
    <property type="entry name" value="EamA"/>
    <property type="match status" value="2"/>
</dbReference>
<comment type="subcellular location">
    <subcellularLocation>
        <location evidence="1">Cell membrane</location>
        <topology evidence="1">Multi-pass membrane protein</topology>
    </subcellularLocation>
</comment>
<feature type="transmembrane region" description="Helical" evidence="7">
    <location>
        <begin position="210"/>
        <end position="228"/>
    </location>
</feature>
<dbReference type="PANTHER" id="PTHR42920:SF5">
    <property type="entry name" value="EAMA DOMAIN-CONTAINING PROTEIN"/>
    <property type="match status" value="1"/>
</dbReference>
<evidence type="ECO:0000256" key="1">
    <source>
        <dbReference type="ARBA" id="ARBA00004651"/>
    </source>
</evidence>
<feature type="transmembrane region" description="Helical" evidence="7">
    <location>
        <begin position="88"/>
        <end position="106"/>
    </location>
</feature>
<feature type="transmembrane region" description="Helical" evidence="7">
    <location>
        <begin position="28"/>
        <end position="49"/>
    </location>
</feature>
<feature type="transmembrane region" description="Helical" evidence="7">
    <location>
        <begin position="265"/>
        <end position="282"/>
    </location>
</feature>
<gene>
    <name evidence="9" type="ORF">G5C51_19795</name>
</gene>
<evidence type="ECO:0000256" key="2">
    <source>
        <dbReference type="ARBA" id="ARBA00007362"/>
    </source>
</evidence>
<evidence type="ECO:0000313" key="10">
    <source>
        <dbReference type="Proteomes" id="UP000481583"/>
    </source>
</evidence>
<sequence length="300" mass="30129">MPPVLLVIAGSACISLSAMFVKLSGVGAGTAAFLRCALALIALVPLAVVEVRRRGRLPRRVVALDVVAGLLLGVDFVFWAAAIRDVGASITTVLLNIQVVVFPVLARAFTGAPLSARFYATAPALLAGVALASGAIGDPEPGSSPVTGVLYGSAAGVAFAGYLLLTRQGGGSRGYVALPVTAATASAAVAAGILGALWTGIDLTPGAEAYGWLGLMTLLGQVLALLLITPALPLLSPATGGSLLLLQPVLAMAAGVAFLGERPTWTQYAGCVLVIAAVWGTTRAGRPSGPVREPSVSADR</sequence>
<evidence type="ECO:0000256" key="5">
    <source>
        <dbReference type="ARBA" id="ARBA00022989"/>
    </source>
</evidence>